<evidence type="ECO:0000259" key="23">
    <source>
        <dbReference type="PROSITE" id="PS50053"/>
    </source>
</evidence>
<evidence type="ECO:0000256" key="14">
    <source>
        <dbReference type="ARBA" id="ARBA00060803"/>
    </source>
</evidence>
<dbReference type="CDD" id="cd01788">
    <property type="entry name" value="Ubl_ElonginB"/>
    <property type="match status" value="1"/>
</dbReference>
<keyword evidence="9" id="KW-0805">Transcription regulation</keyword>
<evidence type="ECO:0000256" key="16">
    <source>
        <dbReference type="ARBA" id="ARBA00076690"/>
    </source>
</evidence>
<evidence type="ECO:0000256" key="21">
    <source>
        <dbReference type="PROSITE-ProRule" id="PRU00309"/>
    </source>
</evidence>
<evidence type="ECO:0000256" key="8">
    <source>
        <dbReference type="ARBA" id="ARBA00022990"/>
    </source>
</evidence>
<dbReference type="InterPro" id="IPR036397">
    <property type="entry name" value="RNaseH_sf"/>
</dbReference>
<feature type="compositionally biased region" description="Acidic residues" evidence="22">
    <location>
        <begin position="171"/>
        <end position="185"/>
    </location>
</feature>
<evidence type="ECO:0000256" key="7">
    <source>
        <dbReference type="ARBA" id="ARBA00022833"/>
    </source>
</evidence>
<sequence>MPVCSAYKCKKRSDREYKEAYNRGEFSFHKFPLADGLRVREWLRRMRWQNWWPTGNSVLCSDHFEKDCFEQVGSHKRLRKNAVPTIFNFPKHLQWKVPAVKRRSLNRKPVEVPIKPKPTPVSAPVTPRPQGKFVRVSVDSDGSSRGPFHAGSFHDDYCKPQSFHWMKLSEGDDDDEEDEEDDDTSDPGNDVAYDDAPLDTPENPNTQFIRVTERWQWLSIDVTGPFQESKGPYSHIVVICDYYTKWIEIFPSEKPNSDSIALLMCDAISRYGFPLGFLTPWGARGIQVRTVNRALNNILMIKDISLVSRHHQASQLEPHTQYHIVNMVENLVKKHPDSWHVHLPVSVLRFNCSVHPETKHRPLSLHRSAGTRPYTSPRDQPKRVHAARAKTSGIVEDWIERFDFRSAAWDTGRSQRNSRREMDVFLMIRRHKTTIFTDAKESTTVYELKRIVEGILKRAPEDQRLYKEDMLLEDSKTLGDCGFTNQTARPQAPATVGLAFRISDDAFEPLRIEAFSSPPELPDVMKPQDSGSTANEQAVQ</sequence>
<dbReference type="EMBL" id="JAWDJR010000003">
    <property type="protein sequence ID" value="KAK9977668.1"/>
    <property type="molecule type" value="Genomic_DNA"/>
</dbReference>
<keyword evidence="7" id="KW-0862">Zinc</keyword>
<dbReference type="Pfam" id="PF05485">
    <property type="entry name" value="THAP"/>
    <property type="match status" value="1"/>
</dbReference>
<feature type="region of interest" description="Disordered" evidence="22">
    <location>
        <begin position="361"/>
        <end position="385"/>
    </location>
</feature>
<dbReference type="GO" id="GO:0070449">
    <property type="term" value="C:elongin complex"/>
    <property type="evidence" value="ECO:0007669"/>
    <property type="project" value="InterPro"/>
</dbReference>
<proteinExistence type="inferred from homology"/>
<comment type="caution">
    <text evidence="25">The sequence shown here is derived from an EMBL/GenBank/DDBJ whole genome shotgun (WGS) entry which is preliminary data.</text>
</comment>
<dbReference type="PANTHER" id="PTHR13248">
    <property type="entry name" value="TRANSCRIPTION ELONGATION FACTOR B POLYPEPTIDE 2"/>
    <property type="match status" value="1"/>
</dbReference>
<dbReference type="Gene3D" id="3.10.20.90">
    <property type="entry name" value="Phosphatidylinositol 3-kinase Catalytic Subunit, Chain A, domain 1"/>
    <property type="match status" value="1"/>
</dbReference>
<gene>
    <name evidence="25" type="ORF">ABG768_019469</name>
</gene>
<dbReference type="GO" id="GO:0030891">
    <property type="term" value="C:VCB complex"/>
    <property type="evidence" value="ECO:0007669"/>
    <property type="project" value="InterPro"/>
</dbReference>
<keyword evidence="4" id="KW-0479">Metal-binding</keyword>
<dbReference type="GO" id="GO:0006368">
    <property type="term" value="P:transcription elongation by RNA polymerase II"/>
    <property type="evidence" value="ECO:0007669"/>
    <property type="project" value="InterPro"/>
</dbReference>
<evidence type="ECO:0000256" key="5">
    <source>
        <dbReference type="ARBA" id="ARBA00022771"/>
    </source>
</evidence>
<comment type="pathway">
    <text evidence="2">Protein modification; protein ubiquitination.</text>
</comment>
<feature type="domain" description="Ubiquitin-like" evidence="23">
    <location>
        <begin position="422"/>
        <end position="487"/>
    </location>
</feature>
<dbReference type="InterPro" id="IPR029071">
    <property type="entry name" value="Ubiquitin-like_domsf"/>
</dbReference>
<keyword evidence="10 21" id="KW-0238">DNA-binding</keyword>
<evidence type="ECO:0000256" key="19">
    <source>
        <dbReference type="ARBA" id="ARBA00083653"/>
    </source>
</evidence>
<evidence type="ECO:0000256" key="15">
    <source>
        <dbReference type="ARBA" id="ARBA00074516"/>
    </source>
</evidence>
<dbReference type="SUPFAM" id="SSF57716">
    <property type="entry name" value="Glucocorticoid receptor-like (DNA-binding domain)"/>
    <property type="match status" value="1"/>
</dbReference>
<comment type="subcellular location">
    <subcellularLocation>
        <location evidence="1">Nucleus</location>
    </subcellularLocation>
</comment>
<dbReference type="PROSITE" id="PS50053">
    <property type="entry name" value="UBIQUITIN_2"/>
    <property type="match status" value="1"/>
</dbReference>
<feature type="region of interest" description="Disordered" evidence="22">
    <location>
        <begin position="515"/>
        <end position="540"/>
    </location>
</feature>
<dbReference type="PANTHER" id="PTHR13248:SF4">
    <property type="entry name" value="ELONGIN B"/>
    <property type="match status" value="1"/>
</dbReference>
<dbReference type="InterPro" id="IPR012337">
    <property type="entry name" value="RNaseH-like_sf"/>
</dbReference>
<dbReference type="InterPro" id="IPR006612">
    <property type="entry name" value="THAP_Znf"/>
</dbReference>
<dbReference type="GO" id="GO:0003677">
    <property type="term" value="F:DNA binding"/>
    <property type="evidence" value="ECO:0007669"/>
    <property type="project" value="UniProtKB-UniRule"/>
</dbReference>
<evidence type="ECO:0000313" key="25">
    <source>
        <dbReference type="EMBL" id="KAK9977668.1"/>
    </source>
</evidence>
<dbReference type="SMART" id="SM00980">
    <property type="entry name" value="THAP"/>
    <property type="match status" value="1"/>
</dbReference>
<evidence type="ECO:0000256" key="22">
    <source>
        <dbReference type="SAM" id="MobiDB-lite"/>
    </source>
</evidence>
<evidence type="ECO:0000256" key="18">
    <source>
        <dbReference type="ARBA" id="ARBA00081013"/>
    </source>
</evidence>
<evidence type="ECO:0000256" key="11">
    <source>
        <dbReference type="ARBA" id="ARBA00023163"/>
    </source>
</evidence>
<dbReference type="FunFam" id="3.10.20.90:FF:000108">
    <property type="entry name" value="Elongin-B"/>
    <property type="match status" value="1"/>
</dbReference>
<feature type="domain" description="THAP-type" evidence="24">
    <location>
        <begin position="1"/>
        <end position="87"/>
    </location>
</feature>
<evidence type="ECO:0000256" key="20">
    <source>
        <dbReference type="ARBA" id="ARBA00093515"/>
    </source>
</evidence>
<feature type="region of interest" description="Disordered" evidence="22">
    <location>
        <begin position="168"/>
        <end position="204"/>
    </location>
</feature>
<comment type="similarity">
    <text evidence="14">Belongs to the Elongin B family.</text>
</comment>
<keyword evidence="8" id="KW-0007">Acetylation</keyword>
<feature type="region of interest" description="Disordered" evidence="22">
    <location>
        <begin position="111"/>
        <end position="130"/>
    </location>
</feature>
<dbReference type="AlphaFoldDB" id="A0AAW2AX56"/>
<evidence type="ECO:0000256" key="6">
    <source>
        <dbReference type="ARBA" id="ARBA00022786"/>
    </source>
</evidence>
<dbReference type="SUPFAM" id="SSF54236">
    <property type="entry name" value="Ubiquitin-like"/>
    <property type="match status" value="1"/>
</dbReference>
<dbReference type="Proteomes" id="UP001479290">
    <property type="component" value="Unassembled WGS sequence"/>
</dbReference>
<dbReference type="Pfam" id="PF00240">
    <property type="entry name" value="ubiquitin"/>
    <property type="match status" value="1"/>
</dbReference>
<evidence type="ECO:0000256" key="3">
    <source>
        <dbReference type="ARBA" id="ARBA00022553"/>
    </source>
</evidence>
<dbReference type="Gene3D" id="3.30.420.10">
    <property type="entry name" value="Ribonuclease H-like superfamily/Ribonuclease H"/>
    <property type="match status" value="1"/>
</dbReference>
<evidence type="ECO:0000313" key="26">
    <source>
        <dbReference type="Proteomes" id="UP001479290"/>
    </source>
</evidence>
<dbReference type="SMART" id="SM00213">
    <property type="entry name" value="UBQ"/>
    <property type="match status" value="1"/>
</dbReference>
<evidence type="ECO:0000256" key="2">
    <source>
        <dbReference type="ARBA" id="ARBA00004906"/>
    </source>
</evidence>
<keyword evidence="3" id="KW-0597">Phosphoprotein</keyword>
<reference evidence="25 26" key="1">
    <citation type="submission" date="2024-05" db="EMBL/GenBank/DDBJ databases">
        <title>A high-quality chromosomal-level genome assembly of Topmouth culter (Culter alburnus).</title>
        <authorList>
            <person name="Zhao H."/>
        </authorList>
    </citation>
    <scope>NUCLEOTIDE SEQUENCE [LARGE SCALE GENOMIC DNA]</scope>
    <source>
        <strain evidence="25">CATC2023</strain>
        <tissue evidence="25">Muscle</tissue>
    </source>
</reference>
<keyword evidence="26" id="KW-1185">Reference proteome</keyword>
<name>A0AAW2AX56_CULAL</name>
<evidence type="ECO:0000259" key="24">
    <source>
        <dbReference type="PROSITE" id="PS50950"/>
    </source>
</evidence>
<evidence type="ECO:0000256" key="10">
    <source>
        <dbReference type="ARBA" id="ARBA00023125"/>
    </source>
</evidence>
<protein>
    <recommendedName>
        <fullName evidence="15">Elongin-B</fullName>
    </recommendedName>
    <alternativeName>
        <fullName evidence="18">Elongin 18 kDa subunit</fullName>
    </alternativeName>
    <alternativeName>
        <fullName evidence="16">RNA polymerase II transcription factor SIII subunit B</fullName>
    </alternativeName>
    <alternativeName>
        <fullName evidence="19">SIII p18</fullName>
    </alternativeName>
    <alternativeName>
        <fullName evidence="17">Transcription elongation factor B polypeptide 2</fullName>
    </alternativeName>
</protein>
<dbReference type="InterPro" id="IPR039049">
    <property type="entry name" value="ELOB"/>
</dbReference>
<dbReference type="SUPFAM" id="SSF53098">
    <property type="entry name" value="Ribonuclease H-like"/>
    <property type="match status" value="1"/>
</dbReference>
<keyword evidence="11" id="KW-0804">Transcription</keyword>
<keyword evidence="12" id="KW-0539">Nucleus</keyword>
<evidence type="ECO:0000256" key="4">
    <source>
        <dbReference type="ARBA" id="ARBA00022723"/>
    </source>
</evidence>
<dbReference type="GO" id="GO:0008270">
    <property type="term" value="F:zinc ion binding"/>
    <property type="evidence" value="ECO:0007669"/>
    <property type="project" value="UniProtKB-KW"/>
</dbReference>
<evidence type="ECO:0000256" key="9">
    <source>
        <dbReference type="ARBA" id="ARBA00023015"/>
    </source>
</evidence>
<dbReference type="InterPro" id="IPR000626">
    <property type="entry name" value="Ubiquitin-like_dom"/>
</dbReference>
<evidence type="ECO:0000256" key="17">
    <source>
        <dbReference type="ARBA" id="ARBA00080438"/>
    </source>
</evidence>
<comment type="function">
    <text evidence="13">SIII, also known as elongin, is a general transcription elongation factor that increases the RNA polymerase II transcription elongation past template-encoded arresting sites. Subunit A is transcriptionally active and its transcription activity is strongly enhanced by binding to the dimeric complex of the SIII regulatory subunits B and C (elongin BC complex). In embryonic stem cells, the elongin BC complex is recruited by EPOP to Polycomb group (PcG) target genes in order generate genomic region that display both active and repressive chromatin properties, an important feature of pluripotent stem cells.</text>
</comment>
<evidence type="ECO:0000256" key="13">
    <source>
        <dbReference type="ARBA" id="ARBA00054216"/>
    </source>
</evidence>
<dbReference type="SMART" id="SM00692">
    <property type="entry name" value="DM3"/>
    <property type="match status" value="1"/>
</dbReference>
<organism evidence="25 26">
    <name type="scientific">Culter alburnus</name>
    <name type="common">Topmouth culter</name>
    <dbReference type="NCBI Taxonomy" id="194366"/>
    <lineage>
        <taxon>Eukaryota</taxon>
        <taxon>Metazoa</taxon>
        <taxon>Chordata</taxon>
        <taxon>Craniata</taxon>
        <taxon>Vertebrata</taxon>
        <taxon>Euteleostomi</taxon>
        <taxon>Actinopterygii</taxon>
        <taxon>Neopterygii</taxon>
        <taxon>Teleostei</taxon>
        <taxon>Ostariophysi</taxon>
        <taxon>Cypriniformes</taxon>
        <taxon>Xenocyprididae</taxon>
        <taxon>Xenocypridinae</taxon>
        <taxon>Culter</taxon>
    </lineage>
</organism>
<feature type="compositionally biased region" description="Polar residues" evidence="22">
    <location>
        <begin position="529"/>
        <end position="540"/>
    </location>
</feature>
<dbReference type="PROSITE" id="PS50950">
    <property type="entry name" value="ZF_THAP"/>
    <property type="match status" value="1"/>
</dbReference>
<keyword evidence="5 21" id="KW-0863">Zinc-finger</keyword>
<evidence type="ECO:0000256" key="1">
    <source>
        <dbReference type="ARBA" id="ARBA00004123"/>
    </source>
</evidence>
<comment type="subunit">
    <text evidence="20">Heterotrimer of an A (ELOA, ELOA2 or ELOA3P), ELOB and ELOC subunit. The elongin BC complex interacts with EPOP; leading to recruit the elongin BC complex to Polycomb group (PcG) target genes, thereby restricting excessive activity of the PRC2/EED-EZH2 complex. Component of multiple cullin-RING E3 ubiquitin-protein ligase complexes composed of Elongin BC (ELOB and ELOC), a cullin (either CUL2 or CUL5), a catalytic subunit (either RBX1 or RNF7/RBX2), as well as a substrate adapter protein that can be either ASB2, ASB9, ASB11, KLHDC2, KLHDC3, KLHDC10, APPBP2, FEM1A, FEM1B, FEM1C, LRR1, PCMTD1, SOCS1, SOCS2, SOCS5, SPSB1, SPSB3, ELOA, VHL, WSB1 or RAB40C. As part of the Elongin BC E3 ubiquitin ligase complex; interacts with NRBP1. May also interact with DCUN1D1, DCUN1D2, DCUN1D3 and DCUN1D5. May form oligomers as a KLHDC2/KLHDC3-ELOB-ELOC complex; this interaction is autoinhibitory for the E3 ligase complex as the substrate-binding site of KLHDC2/KLHDC3 is blocked in the oligomer.</text>
</comment>
<accession>A0AAW2AX56</accession>
<keyword evidence="6" id="KW-0833">Ubl conjugation pathway</keyword>
<evidence type="ECO:0000256" key="12">
    <source>
        <dbReference type="ARBA" id="ARBA00023242"/>
    </source>
</evidence>